<accession>A0A383AHB8</accession>
<protein>
    <recommendedName>
        <fullName evidence="2">NAD-dependent epimerase/dehydratase domain-containing protein</fullName>
    </recommendedName>
</protein>
<evidence type="ECO:0000313" key="1">
    <source>
        <dbReference type="EMBL" id="SVE07217.1"/>
    </source>
</evidence>
<reference evidence="1" key="1">
    <citation type="submission" date="2018-05" db="EMBL/GenBank/DDBJ databases">
        <authorList>
            <person name="Lanie J.A."/>
            <person name="Ng W.-L."/>
            <person name="Kazmierczak K.M."/>
            <person name="Andrzejewski T.M."/>
            <person name="Davidsen T.M."/>
            <person name="Wayne K.J."/>
            <person name="Tettelin H."/>
            <person name="Glass J.I."/>
            <person name="Rusch D."/>
            <person name="Podicherti R."/>
            <person name="Tsui H.-C.T."/>
            <person name="Winkler M.E."/>
        </authorList>
    </citation>
    <scope>NUCLEOTIDE SEQUENCE</scope>
</reference>
<name>A0A383AHB8_9ZZZZ</name>
<sequence length="90" mass="9900">MGAKKKVLFLGASGLIGPYLTPGLEAHYDLRLTDVKDHPDGIAVERLDITDYDQVLTGAEGMDAIMNFTVNRSDPDLSFHVNTRGAWHVM</sequence>
<evidence type="ECO:0008006" key="2">
    <source>
        <dbReference type="Google" id="ProtNLM"/>
    </source>
</evidence>
<gene>
    <name evidence="1" type="ORF">METZ01_LOCUS460071</name>
</gene>
<dbReference type="InterPro" id="IPR036291">
    <property type="entry name" value="NAD(P)-bd_dom_sf"/>
</dbReference>
<feature type="non-terminal residue" evidence="1">
    <location>
        <position position="90"/>
    </location>
</feature>
<dbReference type="EMBL" id="UINC01192199">
    <property type="protein sequence ID" value="SVE07217.1"/>
    <property type="molecule type" value="Genomic_DNA"/>
</dbReference>
<dbReference type="SUPFAM" id="SSF51735">
    <property type="entry name" value="NAD(P)-binding Rossmann-fold domains"/>
    <property type="match status" value="1"/>
</dbReference>
<dbReference type="AlphaFoldDB" id="A0A383AHB8"/>
<dbReference type="Gene3D" id="3.40.50.720">
    <property type="entry name" value="NAD(P)-binding Rossmann-like Domain"/>
    <property type="match status" value="1"/>
</dbReference>
<proteinExistence type="predicted"/>
<organism evidence="1">
    <name type="scientific">marine metagenome</name>
    <dbReference type="NCBI Taxonomy" id="408172"/>
    <lineage>
        <taxon>unclassified sequences</taxon>
        <taxon>metagenomes</taxon>
        <taxon>ecological metagenomes</taxon>
    </lineage>
</organism>